<dbReference type="PANTHER" id="PTHR20883:SF48">
    <property type="entry name" value="ECTOINE DIOXYGENASE"/>
    <property type="match status" value="1"/>
</dbReference>
<dbReference type="PANTHER" id="PTHR20883">
    <property type="entry name" value="PHYTANOYL-COA DIOXYGENASE DOMAIN CONTAINING 1"/>
    <property type="match status" value="1"/>
</dbReference>
<comment type="caution">
    <text evidence="3">The sequence shown here is derived from an EMBL/GenBank/DDBJ whole genome shotgun (WGS) entry which is preliminary data.</text>
</comment>
<organism evidence="3 4">
    <name type="scientific">Aquariibacter albus</name>
    <dbReference type="NCBI Taxonomy" id="2759899"/>
    <lineage>
        <taxon>Bacteria</taxon>
        <taxon>Pseudomonadati</taxon>
        <taxon>Pseudomonadota</taxon>
        <taxon>Betaproteobacteria</taxon>
        <taxon>Burkholderiales</taxon>
        <taxon>Sphaerotilaceae</taxon>
        <taxon>Aquariibacter</taxon>
    </lineage>
</organism>
<evidence type="ECO:0000313" key="4">
    <source>
        <dbReference type="Proteomes" id="UP000586093"/>
    </source>
</evidence>
<comment type="cofactor">
    <cofactor evidence="1">
        <name>Fe(2+)</name>
        <dbReference type="ChEBI" id="CHEBI:29033"/>
    </cofactor>
</comment>
<gene>
    <name evidence="3" type="ORF">H4F90_03970</name>
</gene>
<evidence type="ECO:0000256" key="1">
    <source>
        <dbReference type="ARBA" id="ARBA00001954"/>
    </source>
</evidence>
<reference evidence="3 4" key="1">
    <citation type="submission" date="2020-08" db="EMBL/GenBank/DDBJ databases">
        <title>Aquariorum lacteus gen. nov., sp. nov., a new member of the family Comamonadaceae, isolated from freshwater aquarium.</title>
        <authorList>
            <person name="Chun S.-J."/>
        </authorList>
    </citation>
    <scope>NUCLEOTIDE SEQUENCE [LARGE SCALE GENOMIC DNA]</scope>
    <source>
        <strain evidence="3 4">SJAQ100</strain>
    </source>
</reference>
<evidence type="ECO:0000313" key="3">
    <source>
        <dbReference type="EMBL" id="MBB1161135.1"/>
    </source>
</evidence>
<dbReference type="RefSeq" id="WP_182661671.1">
    <property type="nucleotide sequence ID" value="NZ_JACIVI010000001.1"/>
</dbReference>
<dbReference type="Gene3D" id="2.60.120.620">
    <property type="entry name" value="q2cbj1_9rhob like domain"/>
    <property type="match status" value="1"/>
</dbReference>
<feature type="region of interest" description="Disordered" evidence="2">
    <location>
        <begin position="297"/>
        <end position="316"/>
    </location>
</feature>
<protein>
    <submittedName>
        <fullName evidence="3">Phytanoyl-CoA dioxygenase family protein</fullName>
    </submittedName>
</protein>
<sequence length="316" mass="34639">MGFFAKLGRWRPGAGPQHRVAATPAPPGRDPGDRSGLLAHWRAEGHVVLPGFYAPQALDAIEAGVQAAWARRVPRIVVDDLVTGQRLRLADVSESDRLAHRFKTNDLYLEDAGVRGLALNARITPLLRALLGQGPVLCNSLNFQQGSAQAEHVDTLYMTPRTPDHLIAIWVALEDVHPDAGPLFFLPGSHRIPALTFSNGSRHGVPAEMDDWSARMAAEVAARGLRRETFLARKGDVFVWHAHLLHGGSPIRDPQRSRKSVVFHYLSEPDCRAAGAELIPQAGGHWLYRAHQPVPGAAAAEWPERPDRPKDQARAL</sequence>
<keyword evidence="3" id="KW-0223">Dioxygenase</keyword>
<feature type="compositionally biased region" description="Basic and acidic residues" evidence="2">
    <location>
        <begin position="302"/>
        <end position="316"/>
    </location>
</feature>
<keyword evidence="4" id="KW-1185">Reference proteome</keyword>
<dbReference type="AlphaFoldDB" id="A0A839HGG9"/>
<dbReference type="GO" id="GO:0016706">
    <property type="term" value="F:2-oxoglutarate-dependent dioxygenase activity"/>
    <property type="evidence" value="ECO:0007669"/>
    <property type="project" value="UniProtKB-ARBA"/>
</dbReference>
<name>A0A839HGG9_9BURK</name>
<keyword evidence="3" id="KW-0560">Oxidoreductase</keyword>
<evidence type="ECO:0000256" key="2">
    <source>
        <dbReference type="SAM" id="MobiDB-lite"/>
    </source>
</evidence>
<accession>A0A839HGG9</accession>
<dbReference type="Proteomes" id="UP000586093">
    <property type="component" value="Unassembled WGS sequence"/>
</dbReference>
<dbReference type="InterPro" id="IPR008775">
    <property type="entry name" value="Phytyl_CoA_dOase-like"/>
</dbReference>
<feature type="region of interest" description="Disordered" evidence="2">
    <location>
        <begin position="12"/>
        <end position="33"/>
    </location>
</feature>
<dbReference type="Pfam" id="PF05721">
    <property type="entry name" value="PhyH"/>
    <property type="match status" value="1"/>
</dbReference>
<dbReference type="SUPFAM" id="SSF51197">
    <property type="entry name" value="Clavaminate synthase-like"/>
    <property type="match status" value="1"/>
</dbReference>
<dbReference type="GO" id="GO:0005506">
    <property type="term" value="F:iron ion binding"/>
    <property type="evidence" value="ECO:0007669"/>
    <property type="project" value="UniProtKB-ARBA"/>
</dbReference>
<proteinExistence type="predicted"/>
<dbReference type="EMBL" id="JACIVI010000001">
    <property type="protein sequence ID" value="MBB1161135.1"/>
    <property type="molecule type" value="Genomic_DNA"/>
</dbReference>